<feature type="transmembrane region" description="Helical" evidence="6">
    <location>
        <begin position="12"/>
        <end position="30"/>
    </location>
</feature>
<feature type="transmembrane region" description="Helical" evidence="6">
    <location>
        <begin position="204"/>
        <end position="220"/>
    </location>
</feature>
<feature type="transmembrane region" description="Helical" evidence="6">
    <location>
        <begin position="50"/>
        <end position="70"/>
    </location>
</feature>
<dbReference type="PANTHER" id="PTHR42718">
    <property type="entry name" value="MAJOR FACILITATOR SUPERFAMILY MULTIDRUG TRANSPORTER MFSC"/>
    <property type="match status" value="1"/>
</dbReference>
<dbReference type="SUPFAM" id="SSF103473">
    <property type="entry name" value="MFS general substrate transporter"/>
    <property type="match status" value="1"/>
</dbReference>
<dbReference type="InterPro" id="IPR036259">
    <property type="entry name" value="MFS_trans_sf"/>
</dbReference>
<evidence type="ECO:0000256" key="3">
    <source>
        <dbReference type="ARBA" id="ARBA00022692"/>
    </source>
</evidence>
<evidence type="ECO:0000256" key="4">
    <source>
        <dbReference type="ARBA" id="ARBA00022989"/>
    </source>
</evidence>
<keyword evidence="5 6" id="KW-0472">Membrane</keyword>
<feature type="domain" description="Major facilitator superfamily (MFS) profile" evidence="7">
    <location>
        <begin position="13"/>
        <end position="466"/>
    </location>
</feature>
<feature type="transmembrane region" description="Helical" evidence="6">
    <location>
        <begin position="271"/>
        <end position="290"/>
    </location>
</feature>
<keyword evidence="4 6" id="KW-1133">Transmembrane helix</keyword>
<evidence type="ECO:0000256" key="1">
    <source>
        <dbReference type="ARBA" id="ARBA00004651"/>
    </source>
</evidence>
<evidence type="ECO:0000256" key="2">
    <source>
        <dbReference type="ARBA" id="ARBA00022448"/>
    </source>
</evidence>
<feature type="transmembrane region" description="Helical" evidence="6">
    <location>
        <begin position="336"/>
        <end position="357"/>
    </location>
</feature>
<gene>
    <name evidence="8" type="ORF">ACFP5Y_11185</name>
</gene>
<dbReference type="PANTHER" id="PTHR42718:SF9">
    <property type="entry name" value="MAJOR FACILITATOR SUPERFAMILY MULTIDRUG TRANSPORTER MFSC"/>
    <property type="match status" value="1"/>
</dbReference>
<dbReference type="Proteomes" id="UP001596282">
    <property type="component" value="Unassembled WGS sequence"/>
</dbReference>
<evidence type="ECO:0000313" key="9">
    <source>
        <dbReference type="Proteomes" id="UP001596282"/>
    </source>
</evidence>
<evidence type="ECO:0000256" key="5">
    <source>
        <dbReference type="ARBA" id="ARBA00023136"/>
    </source>
</evidence>
<dbReference type="PROSITE" id="PS50850">
    <property type="entry name" value="MFS"/>
    <property type="match status" value="1"/>
</dbReference>
<feature type="transmembrane region" description="Helical" evidence="6">
    <location>
        <begin position="232"/>
        <end position="250"/>
    </location>
</feature>
<comment type="caution">
    <text evidence="8">The sequence shown here is derived from an EMBL/GenBank/DDBJ whole genome shotgun (WGS) entry which is preliminary data.</text>
</comment>
<feature type="transmembrane region" description="Helical" evidence="6">
    <location>
        <begin position="171"/>
        <end position="192"/>
    </location>
</feature>
<name>A0ABW1S1Q7_9LACO</name>
<evidence type="ECO:0000313" key="8">
    <source>
        <dbReference type="EMBL" id="MFC6181788.1"/>
    </source>
</evidence>
<keyword evidence="9" id="KW-1185">Reference proteome</keyword>
<reference evidence="9" key="1">
    <citation type="journal article" date="2019" name="Int. J. Syst. Evol. Microbiol.">
        <title>The Global Catalogue of Microorganisms (GCM) 10K type strain sequencing project: providing services to taxonomists for standard genome sequencing and annotation.</title>
        <authorList>
            <consortium name="The Broad Institute Genomics Platform"/>
            <consortium name="The Broad Institute Genome Sequencing Center for Infectious Disease"/>
            <person name="Wu L."/>
            <person name="Ma J."/>
        </authorList>
    </citation>
    <scope>NUCLEOTIDE SEQUENCE [LARGE SCALE GENOMIC DNA]</scope>
    <source>
        <strain evidence="9">CCM 8933</strain>
    </source>
</reference>
<feature type="transmembrane region" description="Helical" evidence="6">
    <location>
        <begin position="406"/>
        <end position="424"/>
    </location>
</feature>
<evidence type="ECO:0000259" key="7">
    <source>
        <dbReference type="PROSITE" id="PS50850"/>
    </source>
</evidence>
<feature type="transmembrane region" description="Helical" evidence="6">
    <location>
        <begin position="82"/>
        <end position="105"/>
    </location>
</feature>
<organism evidence="8 9">
    <name type="scientific">Lactiplantibacillus daowaiensis</name>
    <dbReference type="NCBI Taxonomy" id="2559918"/>
    <lineage>
        <taxon>Bacteria</taxon>
        <taxon>Bacillati</taxon>
        <taxon>Bacillota</taxon>
        <taxon>Bacilli</taxon>
        <taxon>Lactobacillales</taxon>
        <taxon>Lactobacillaceae</taxon>
        <taxon>Lactiplantibacillus</taxon>
    </lineage>
</organism>
<feature type="transmembrane region" description="Helical" evidence="6">
    <location>
        <begin position="363"/>
        <end position="385"/>
    </location>
</feature>
<keyword evidence="2" id="KW-0813">Transport</keyword>
<dbReference type="Pfam" id="PF07690">
    <property type="entry name" value="MFS_1"/>
    <property type="match status" value="1"/>
</dbReference>
<feature type="transmembrane region" description="Helical" evidence="6">
    <location>
        <begin position="439"/>
        <end position="456"/>
    </location>
</feature>
<dbReference type="EMBL" id="JBHSSC010000041">
    <property type="protein sequence ID" value="MFC6181788.1"/>
    <property type="molecule type" value="Genomic_DNA"/>
</dbReference>
<dbReference type="PRINTS" id="PR01036">
    <property type="entry name" value="TCRTETB"/>
</dbReference>
<accession>A0ABW1S1Q7</accession>
<protein>
    <submittedName>
        <fullName evidence="8">MFS transporter</fullName>
    </submittedName>
</protein>
<comment type="subcellular location">
    <subcellularLocation>
        <location evidence="1">Cell membrane</location>
        <topology evidence="1">Multi-pass membrane protein</topology>
    </subcellularLocation>
</comment>
<proteinExistence type="predicted"/>
<keyword evidence="3 6" id="KW-0812">Transmembrane</keyword>
<evidence type="ECO:0000256" key="6">
    <source>
        <dbReference type="SAM" id="Phobius"/>
    </source>
</evidence>
<dbReference type="InterPro" id="IPR020846">
    <property type="entry name" value="MFS_dom"/>
</dbReference>
<dbReference type="Gene3D" id="1.20.1250.20">
    <property type="entry name" value="MFS general substrate transporter like domains"/>
    <property type="match status" value="1"/>
</dbReference>
<dbReference type="RefSeq" id="WP_223876611.1">
    <property type="nucleotide sequence ID" value="NZ_BJDJ01000005.1"/>
</dbReference>
<feature type="transmembrane region" description="Helical" evidence="6">
    <location>
        <begin position="302"/>
        <end position="324"/>
    </location>
</feature>
<feature type="transmembrane region" description="Helical" evidence="6">
    <location>
        <begin position="111"/>
        <end position="129"/>
    </location>
</feature>
<dbReference type="Gene3D" id="1.20.1720.10">
    <property type="entry name" value="Multidrug resistance protein D"/>
    <property type="match status" value="1"/>
</dbReference>
<feature type="transmembrane region" description="Helical" evidence="6">
    <location>
        <begin position="141"/>
        <end position="159"/>
    </location>
</feature>
<sequence>MTPTPEQPIAKQTLYSILAAGLLSFMGILVETSMNVTFPTLMKTMHVNLTTIQWITTGYLLVVTMMMISSAHLLKRYPAKNLFLFAISCFTLGSIIAACATSFPMLMGARVIQALSTGISTPLLFHIILTQIPRTKIGTYNGMAAMIISLAPALGPTYGGLLTASFTWREIFWWLMPLIVIVFLIGVTHLELPASDPQDRFDGWGFVLFAAFLMVVDFAFDQAGKHGFTSLIFWGYLLVGAILAGVLVSYNRHSKVHLLDLKIFRNLIVDWHLLAYFLLQFINIGSSFVLPNVAQLVLGHNAFVAGLMLLPGALLGACLAPVAGRLMDRVGAYRPILSGVTAMVVGCLAFVISHSWLTVTLIGGFYIVTRVGFAFAFGNTITNASKQVTMRQKADINAAFNMSQQYAGSLGTGVLAAIIGAFQLQPGTTAVTTARGAQVDYWVLLIFAVVALLSILNSRRISKESRNA</sequence>
<dbReference type="InterPro" id="IPR011701">
    <property type="entry name" value="MFS"/>
</dbReference>